<accession>A0A5B7HIS5</accession>
<gene>
    <name evidence="1" type="ORF">E2C01_063670</name>
</gene>
<proteinExistence type="predicted"/>
<sequence length="98" mass="11224">MSRRAPFVRSPAEIKELIESFLFSTGTHTRGSESCRAFVTAGGEQWVLKYSSVLSSRFHRHYANLHSQVKFRLLRILRDSFAQNSSSVHVGRVTRNIQ</sequence>
<organism evidence="1 2">
    <name type="scientific">Portunus trituberculatus</name>
    <name type="common">Swimming crab</name>
    <name type="synonym">Neptunus trituberculatus</name>
    <dbReference type="NCBI Taxonomy" id="210409"/>
    <lineage>
        <taxon>Eukaryota</taxon>
        <taxon>Metazoa</taxon>
        <taxon>Ecdysozoa</taxon>
        <taxon>Arthropoda</taxon>
        <taxon>Crustacea</taxon>
        <taxon>Multicrustacea</taxon>
        <taxon>Malacostraca</taxon>
        <taxon>Eumalacostraca</taxon>
        <taxon>Eucarida</taxon>
        <taxon>Decapoda</taxon>
        <taxon>Pleocyemata</taxon>
        <taxon>Brachyura</taxon>
        <taxon>Eubrachyura</taxon>
        <taxon>Portunoidea</taxon>
        <taxon>Portunidae</taxon>
        <taxon>Portuninae</taxon>
        <taxon>Portunus</taxon>
    </lineage>
</organism>
<evidence type="ECO:0000313" key="1">
    <source>
        <dbReference type="EMBL" id="MPC69445.1"/>
    </source>
</evidence>
<dbReference type="AlphaFoldDB" id="A0A5B7HIS5"/>
<dbReference type="Proteomes" id="UP000324222">
    <property type="component" value="Unassembled WGS sequence"/>
</dbReference>
<comment type="caution">
    <text evidence="1">The sequence shown here is derived from an EMBL/GenBank/DDBJ whole genome shotgun (WGS) entry which is preliminary data.</text>
</comment>
<evidence type="ECO:0000313" key="2">
    <source>
        <dbReference type="Proteomes" id="UP000324222"/>
    </source>
</evidence>
<name>A0A5B7HIS5_PORTR</name>
<protein>
    <submittedName>
        <fullName evidence="1">Uncharacterized protein</fullName>
    </submittedName>
</protein>
<reference evidence="1 2" key="1">
    <citation type="submission" date="2019-05" db="EMBL/GenBank/DDBJ databases">
        <title>Another draft genome of Portunus trituberculatus and its Hox gene families provides insights of decapod evolution.</title>
        <authorList>
            <person name="Jeong J.-H."/>
            <person name="Song I."/>
            <person name="Kim S."/>
            <person name="Choi T."/>
            <person name="Kim D."/>
            <person name="Ryu S."/>
            <person name="Kim W."/>
        </authorList>
    </citation>
    <scope>NUCLEOTIDE SEQUENCE [LARGE SCALE GENOMIC DNA]</scope>
    <source>
        <tissue evidence="1">Muscle</tissue>
    </source>
</reference>
<keyword evidence="2" id="KW-1185">Reference proteome</keyword>
<dbReference type="EMBL" id="VSRR010029428">
    <property type="protein sequence ID" value="MPC69445.1"/>
    <property type="molecule type" value="Genomic_DNA"/>
</dbReference>